<dbReference type="Proteomes" id="UP001186974">
    <property type="component" value="Unassembled WGS sequence"/>
</dbReference>
<proteinExistence type="predicted"/>
<protein>
    <submittedName>
        <fullName evidence="1">Uncharacterized protein</fullName>
    </submittedName>
</protein>
<organism evidence="1 2">
    <name type="scientific">Coniosporium uncinatum</name>
    <dbReference type="NCBI Taxonomy" id="93489"/>
    <lineage>
        <taxon>Eukaryota</taxon>
        <taxon>Fungi</taxon>
        <taxon>Dikarya</taxon>
        <taxon>Ascomycota</taxon>
        <taxon>Pezizomycotina</taxon>
        <taxon>Dothideomycetes</taxon>
        <taxon>Dothideomycetes incertae sedis</taxon>
        <taxon>Coniosporium</taxon>
    </lineage>
</organism>
<evidence type="ECO:0000313" key="1">
    <source>
        <dbReference type="EMBL" id="KAK3077972.1"/>
    </source>
</evidence>
<sequence length="488" mass="53596">NMSSIAATTSELRTARFKHYAALALLERILGASLPSAALVPPLHEPSTPHTRAQQIDLWVAEDTKRADQIRFVVETRYQHALLQRLQDEGVGKEMLERVRDTGQKAGRKYRVGRRFGTAVKDERFMKVIRGGGKSEGDAEGQSNRIADGNTPLSAAALTSPPSSGKRKREGIAEEHASSSALPRNDSVDDKASREDPPQKRTKASPTEQVQQLKRNTVGHRRRILEESPEKPTYRPQERVPELWNANQARKKPEDPDGSRKDLFHSSRCVYGYRNMSSHVEDGAQITQRGKHEANEKQDASSAPSNIRRRGRGQFAWDVSHEEVMQRYIAHRSANPSPEEHGNGATSENVDTSAASALGSEVVRKRGRGAFAWKASEDAAMDESLIVPTAAEGVDASDKLSAKVASHDTSRDVVSSYLSEQFESVATAQEDVRSCSPGPSKTGEGEGHQMVPMQEEEARSNTGGDRDEDGESVASDESDETVIIVERS</sequence>
<feature type="non-terminal residue" evidence="1">
    <location>
        <position position="1"/>
    </location>
</feature>
<name>A0ACC3DMP9_9PEZI</name>
<keyword evidence="2" id="KW-1185">Reference proteome</keyword>
<evidence type="ECO:0000313" key="2">
    <source>
        <dbReference type="Proteomes" id="UP001186974"/>
    </source>
</evidence>
<reference evidence="1" key="1">
    <citation type="submission" date="2024-09" db="EMBL/GenBank/DDBJ databases">
        <title>Black Yeasts Isolated from many extreme environments.</title>
        <authorList>
            <person name="Coleine C."/>
            <person name="Stajich J.E."/>
            <person name="Selbmann L."/>
        </authorList>
    </citation>
    <scope>NUCLEOTIDE SEQUENCE</scope>
    <source>
        <strain evidence="1">CCFEE 5737</strain>
    </source>
</reference>
<accession>A0ACC3DMP9</accession>
<comment type="caution">
    <text evidence="1">The sequence shown here is derived from an EMBL/GenBank/DDBJ whole genome shotgun (WGS) entry which is preliminary data.</text>
</comment>
<dbReference type="EMBL" id="JAWDJW010002322">
    <property type="protein sequence ID" value="KAK3077972.1"/>
    <property type="molecule type" value="Genomic_DNA"/>
</dbReference>
<gene>
    <name evidence="1" type="ORF">LTS18_008772</name>
</gene>